<gene>
    <name evidence="1" type="ORF">CVV68_20305</name>
</gene>
<reference evidence="1 2" key="1">
    <citation type="submission" date="2018-05" db="EMBL/GenBank/DDBJ databases">
        <title>Genetic diversity of glacier-inhabiting Cryobacterium bacteria in China and description of Cryobacterium mengkeensis sp. nov. and Arthrobacter glacialis sp. nov.</title>
        <authorList>
            <person name="Liu Q."/>
            <person name="Xin Y.-H."/>
        </authorList>
    </citation>
    <scope>NUCLEOTIDE SEQUENCE [LARGE SCALE GENOMIC DNA]</scope>
    <source>
        <strain evidence="1 2">LI2</strain>
    </source>
</reference>
<proteinExistence type="predicted"/>
<keyword evidence="2" id="KW-1185">Reference proteome</keyword>
<comment type="caution">
    <text evidence="1">The sequence shown here is derived from an EMBL/GenBank/DDBJ whole genome shotgun (WGS) entry which is preliminary data.</text>
</comment>
<dbReference type="Proteomes" id="UP000247832">
    <property type="component" value="Unassembled WGS sequence"/>
</dbReference>
<dbReference type="AlphaFoldDB" id="A0A2V5L0Y7"/>
<accession>A0A2V5L0Y7</accession>
<evidence type="ECO:0000313" key="1">
    <source>
        <dbReference type="EMBL" id="PYI64911.1"/>
    </source>
</evidence>
<dbReference type="EMBL" id="QJVD01000035">
    <property type="protein sequence ID" value="PYI64911.1"/>
    <property type="molecule type" value="Genomic_DNA"/>
</dbReference>
<name>A0A2V5L0Y7_9MICC</name>
<protein>
    <submittedName>
        <fullName evidence="1">Uncharacterized protein</fullName>
    </submittedName>
</protein>
<evidence type="ECO:0000313" key="2">
    <source>
        <dbReference type="Proteomes" id="UP000247832"/>
    </source>
</evidence>
<sequence length="89" mass="10005">MDRMASKGRRATRRFVSVRDMLHSEPEEVRLLPLDGPLLEQLVHAATTDARAEEVTAPIVPGPDWSAARITWLRSHHRDRRSGLDGPEG</sequence>
<organism evidence="1 2">
    <name type="scientific">Arthrobacter livingstonensis</name>
    <dbReference type="NCBI Taxonomy" id="670078"/>
    <lineage>
        <taxon>Bacteria</taxon>
        <taxon>Bacillati</taxon>
        <taxon>Actinomycetota</taxon>
        <taxon>Actinomycetes</taxon>
        <taxon>Micrococcales</taxon>
        <taxon>Micrococcaceae</taxon>
        <taxon>Arthrobacter</taxon>
    </lineage>
</organism>